<reference evidence="1" key="1">
    <citation type="journal article" date="2014" name="Front. Microbiol.">
        <title>High frequency of phylogenetically diverse reductive dehalogenase-homologous genes in deep subseafloor sedimentary metagenomes.</title>
        <authorList>
            <person name="Kawai M."/>
            <person name="Futagami T."/>
            <person name="Toyoda A."/>
            <person name="Takaki Y."/>
            <person name="Nishi S."/>
            <person name="Hori S."/>
            <person name="Arai W."/>
            <person name="Tsubouchi T."/>
            <person name="Morono Y."/>
            <person name="Uchiyama I."/>
            <person name="Ito T."/>
            <person name="Fujiyama A."/>
            <person name="Inagaki F."/>
            <person name="Takami H."/>
        </authorList>
    </citation>
    <scope>NUCLEOTIDE SEQUENCE</scope>
    <source>
        <strain evidence="1">Expedition CK06-06</strain>
    </source>
</reference>
<sequence>MKDYEIDEKIIKDFITHSKIAMKKFIEWGYRENVDLFLYRKIISMVGKCSENLEELLKEKTNNKFIVLTYLTLISWDMDQRRAHLEFFDAYQKNILENADRLLELKGYSLETISESELTIIKAKLSSIYNNLDLMISEGHIVSNSKILHFFFPDLIMPIDNNTLNYLRQTDSVISFLKIFEFSWKVSKEMDLTSYVDNEKGNITIPKVIDNIILSLMRERGRKQYYNKKLKDFKKKYY</sequence>
<comment type="caution">
    <text evidence="1">The sequence shown here is derived from an EMBL/GenBank/DDBJ whole genome shotgun (WGS) entry which is preliminary data.</text>
</comment>
<feature type="non-terminal residue" evidence="1">
    <location>
        <position position="238"/>
    </location>
</feature>
<proteinExistence type="predicted"/>
<name>X1IM90_9ZZZZ</name>
<evidence type="ECO:0000313" key="1">
    <source>
        <dbReference type="EMBL" id="GAH58668.1"/>
    </source>
</evidence>
<accession>X1IM90</accession>
<dbReference type="AlphaFoldDB" id="X1IM90"/>
<protein>
    <submittedName>
        <fullName evidence="1">Uncharacterized protein</fullName>
    </submittedName>
</protein>
<organism evidence="1">
    <name type="scientific">marine sediment metagenome</name>
    <dbReference type="NCBI Taxonomy" id="412755"/>
    <lineage>
        <taxon>unclassified sequences</taxon>
        <taxon>metagenomes</taxon>
        <taxon>ecological metagenomes</taxon>
    </lineage>
</organism>
<gene>
    <name evidence="1" type="ORF">S03H2_30770</name>
</gene>
<dbReference type="EMBL" id="BARU01018622">
    <property type="protein sequence ID" value="GAH58668.1"/>
    <property type="molecule type" value="Genomic_DNA"/>
</dbReference>